<dbReference type="SMART" id="SM00903">
    <property type="entry name" value="Flavin_Reduct"/>
    <property type="match status" value="1"/>
</dbReference>
<dbReference type="InterPro" id="IPR052174">
    <property type="entry name" value="Flavoredoxin"/>
</dbReference>
<evidence type="ECO:0000256" key="3">
    <source>
        <dbReference type="ARBA" id="ARBA00038054"/>
    </source>
</evidence>
<dbReference type="PANTHER" id="PTHR43567:SF1">
    <property type="entry name" value="FLAVOREDOXIN"/>
    <property type="match status" value="1"/>
</dbReference>
<dbReference type="Proteomes" id="UP000276437">
    <property type="component" value="Chromosome"/>
</dbReference>
<keyword evidence="2" id="KW-0285">Flavoprotein</keyword>
<dbReference type="OrthoDB" id="9806228at2"/>
<dbReference type="GO" id="GO:0010181">
    <property type="term" value="F:FMN binding"/>
    <property type="evidence" value="ECO:0007669"/>
    <property type="project" value="InterPro"/>
</dbReference>
<accession>A0A348AEP7</accession>
<dbReference type="PANTHER" id="PTHR43567">
    <property type="entry name" value="FLAVOREDOXIN-RELATED-RELATED"/>
    <property type="match status" value="1"/>
</dbReference>
<dbReference type="Gene3D" id="2.30.110.10">
    <property type="entry name" value="Electron Transport, Fmn-binding Protein, Chain A"/>
    <property type="match status" value="1"/>
</dbReference>
<evidence type="ECO:0000256" key="2">
    <source>
        <dbReference type="ARBA" id="ARBA00022630"/>
    </source>
</evidence>
<keyword evidence="6" id="KW-1185">Reference proteome</keyword>
<protein>
    <submittedName>
        <fullName evidence="5">Flavoredoxin</fullName>
    </submittedName>
</protein>
<evidence type="ECO:0000313" key="5">
    <source>
        <dbReference type="EMBL" id="BBB89545.1"/>
    </source>
</evidence>
<dbReference type="KEGG" id="mana:MAMMFC1_00178"/>
<evidence type="ECO:0000256" key="1">
    <source>
        <dbReference type="ARBA" id="ARBA00001917"/>
    </source>
</evidence>
<dbReference type="InterPro" id="IPR002563">
    <property type="entry name" value="Flavin_Rdtase-like_dom"/>
</dbReference>
<proteinExistence type="inferred from homology"/>
<feature type="domain" description="Flavin reductase like" evidence="4">
    <location>
        <begin position="10"/>
        <end position="164"/>
    </location>
</feature>
<evidence type="ECO:0000313" key="6">
    <source>
        <dbReference type="Proteomes" id="UP000276437"/>
    </source>
</evidence>
<evidence type="ECO:0000259" key="4">
    <source>
        <dbReference type="SMART" id="SM00903"/>
    </source>
</evidence>
<sequence>MKTSLGAHTFALPTPVWVVGSYGENGEPNIMAAAWGGICCSSPPSLGVSLQKSRASYGNILRTKSFTISIPSQKHVVETDYVGIVSGKDNDKFSVTGLTPVRSEVVNAPYVEEFPLILECRLTHLFEIGVHTQFIGEIVDVKADEDVLGENGLPILAKVNSFTYSTTERAYYGSGEYLGQSHSVGLKLK</sequence>
<gene>
    <name evidence="5" type="primary">flr_1</name>
    <name evidence="5" type="ORF">MAMMFC1_00178</name>
</gene>
<dbReference type="Pfam" id="PF01613">
    <property type="entry name" value="Flavin_Reduct"/>
    <property type="match status" value="1"/>
</dbReference>
<comment type="similarity">
    <text evidence="3">Belongs to the flavoredoxin family.</text>
</comment>
<dbReference type="AlphaFoldDB" id="A0A348AEP7"/>
<dbReference type="InterPro" id="IPR012349">
    <property type="entry name" value="Split_barrel_FMN-bd"/>
</dbReference>
<organism evidence="5 6">
    <name type="scientific">Methylomusa anaerophila</name>
    <dbReference type="NCBI Taxonomy" id="1930071"/>
    <lineage>
        <taxon>Bacteria</taxon>
        <taxon>Bacillati</taxon>
        <taxon>Bacillota</taxon>
        <taxon>Negativicutes</taxon>
        <taxon>Selenomonadales</taxon>
        <taxon>Sporomusaceae</taxon>
        <taxon>Methylomusa</taxon>
    </lineage>
</organism>
<dbReference type="SUPFAM" id="SSF50475">
    <property type="entry name" value="FMN-binding split barrel"/>
    <property type="match status" value="1"/>
</dbReference>
<dbReference type="RefSeq" id="WP_126305680.1">
    <property type="nucleotide sequence ID" value="NZ_AP018449.1"/>
</dbReference>
<name>A0A348AEP7_9FIRM</name>
<comment type="cofactor">
    <cofactor evidence="1">
        <name>FMN</name>
        <dbReference type="ChEBI" id="CHEBI:58210"/>
    </cofactor>
</comment>
<dbReference type="EMBL" id="AP018449">
    <property type="protein sequence ID" value="BBB89545.1"/>
    <property type="molecule type" value="Genomic_DNA"/>
</dbReference>
<dbReference type="GO" id="GO:0016646">
    <property type="term" value="F:oxidoreductase activity, acting on the CH-NH group of donors, NAD or NADP as acceptor"/>
    <property type="evidence" value="ECO:0007669"/>
    <property type="project" value="UniProtKB-ARBA"/>
</dbReference>
<reference evidence="5 6" key="1">
    <citation type="journal article" date="2018" name="Int. J. Syst. Evol. Microbiol.">
        <title>Methylomusa anaerophila gen. nov., sp. nov., an anaerobic methanol-utilizing bacterium isolated from a microbial fuel cell.</title>
        <authorList>
            <person name="Amano N."/>
            <person name="Yamamuro A."/>
            <person name="Miyahara M."/>
            <person name="Kouzuma A."/>
            <person name="Abe T."/>
            <person name="Watanabe K."/>
        </authorList>
    </citation>
    <scope>NUCLEOTIDE SEQUENCE [LARGE SCALE GENOMIC DNA]</scope>
    <source>
        <strain evidence="5 6">MMFC1</strain>
    </source>
</reference>